<dbReference type="Proteomes" id="UP000180253">
    <property type="component" value="Unassembled WGS sequence"/>
</dbReference>
<reference evidence="7 8" key="1">
    <citation type="submission" date="2016-10" db="EMBL/GenBank/DDBJ databases">
        <title>Pseudoalteromonas amylolytica sp. nov., isolated from the surface seawater.</title>
        <authorList>
            <person name="Wu Y.-H."/>
            <person name="Cheng H."/>
            <person name="Jin X.-B."/>
            <person name="Wang C.-S."/>
            <person name="Xu X.-W."/>
        </authorList>
    </citation>
    <scope>NUCLEOTIDE SEQUENCE [LARGE SCALE GENOMIC DNA]</scope>
    <source>
        <strain evidence="7 8">JCM 12483</strain>
    </source>
</reference>
<dbReference type="SMART" id="SM01144">
    <property type="entry name" value="DTW"/>
    <property type="match status" value="1"/>
</dbReference>
<dbReference type="InterPro" id="IPR005636">
    <property type="entry name" value="DTW"/>
</dbReference>
<evidence type="ECO:0000313" key="7">
    <source>
        <dbReference type="EMBL" id="OHU97204.1"/>
    </source>
</evidence>
<dbReference type="STRING" id="327939.BIW53_02490"/>
<keyword evidence="2" id="KW-0808">Transferase</keyword>
<comment type="similarity">
    <text evidence="5">Belongs to the TDD superfamily. DTWD2 family.</text>
</comment>
<dbReference type="RefSeq" id="WP_070990240.1">
    <property type="nucleotide sequence ID" value="NZ_CBCSHD010000008.1"/>
</dbReference>
<dbReference type="GO" id="GO:0016432">
    <property type="term" value="F:tRNA-uridine aminocarboxypropyltransferase activity"/>
    <property type="evidence" value="ECO:0007669"/>
    <property type="project" value="UniProtKB-EC"/>
</dbReference>
<dbReference type="PANTHER" id="PTHR21392">
    <property type="entry name" value="TRNA-URIDINE AMINOCARBOXYPROPYLTRANSFERASE 2"/>
    <property type="match status" value="1"/>
</dbReference>
<name>A0A1S1NCJ4_9GAMM</name>
<evidence type="ECO:0000256" key="2">
    <source>
        <dbReference type="ARBA" id="ARBA00022679"/>
    </source>
</evidence>
<protein>
    <recommendedName>
        <fullName evidence="1">tRNA-uridine aminocarboxypropyltransferase</fullName>
        <ecNumber evidence="1">2.5.1.25</ecNumber>
    </recommendedName>
</protein>
<evidence type="ECO:0000313" key="8">
    <source>
        <dbReference type="Proteomes" id="UP000180253"/>
    </source>
</evidence>
<dbReference type="OrthoDB" id="268835at2"/>
<gene>
    <name evidence="7" type="ORF">BIW53_02490</name>
</gene>
<proteinExistence type="inferred from homology"/>
<keyword evidence="4" id="KW-0819">tRNA processing</keyword>
<accession>A0A1S1NCJ4</accession>
<evidence type="ECO:0000256" key="3">
    <source>
        <dbReference type="ARBA" id="ARBA00022691"/>
    </source>
</evidence>
<dbReference type="PANTHER" id="PTHR21392:SF0">
    <property type="entry name" value="TRNA-URIDINE AMINOCARBOXYPROPYLTRANSFERASE 2"/>
    <property type="match status" value="1"/>
</dbReference>
<evidence type="ECO:0000256" key="5">
    <source>
        <dbReference type="ARBA" id="ARBA00034489"/>
    </source>
</evidence>
<keyword evidence="8" id="KW-1185">Reference proteome</keyword>
<dbReference type="Pfam" id="PF03942">
    <property type="entry name" value="DTW"/>
    <property type="match status" value="1"/>
</dbReference>
<dbReference type="EC" id="2.5.1.25" evidence="1"/>
<evidence type="ECO:0000256" key="1">
    <source>
        <dbReference type="ARBA" id="ARBA00012386"/>
    </source>
</evidence>
<dbReference type="AlphaFoldDB" id="A0A1S1NCJ4"/>
<comment type="caution">
    <text evidence="7">The sequence shown here is derived from an EMBL/GenBank/DDBJ whole genome shotgun (WGS) entry which is preliminary data.</text>
</comment>
<evidence type="ECO:0000256" key="4">
    <source>
        <dbReference type="ARBA" id="ARBA00022694"/>
    </source>
</evidence>
<feature type="domain" description="DTW" evidence="6">
    <location>
        <begin position="2"/>
        <end position="188"/>
    </location>
</feature>
<evidence type="ECO:0000259" key="6">
    <source>
        <dbReference type="SMART" id="SM01144"/>
    </source>
</evidence>
<keyword evidence="3" id="KW-0949">S-adenosyl-L-methionine</keyword>
<dbReference type="GO" id="GO:0008033">
    <property type="term" value="P:tRNA processing"/>
    <property type="evidence" value="ECO:0007669"/>
    <property type="project" value="UniProtKB-KW"/>
</dbReference>
<dbReference type="EMBL" id="MNAN01000018">
    <property type="protein sequence ID" value="OHU97204.1"/>
    <property type="molecule type" value="Genomic_DNA"/>
</dbReference>
<dbReference type="InterPro" id="IPR039262">
    <property type="entry name" value="DTWD2/TAPT"/>
</dbReference>
<organism evidence="7 8">
    <name type="scientific">Pseudoalteromonas byunsanensis</name>
    <dbReference type="NCBI Taxonomy" id="327939"/>
    <lineage>
        <taxon>Bacteria</taxon>
        <taxon>Pseudomonadati</taxon>
        <taxon>Pseudomonadota</taxon>
        <taxon>Gammaproteobacteria</taxon>
        <taxon>Alteromonadales</taxon>
        <taxon>Pseudoalteromonadaceae</taxon>
        <taxon>Pseudoalteromonas</taxon>
    </lineage>
</organism>
<sequence length="197" mass="22471">MKRNFCSKCHYPINTCVCKYVSPSLHTQTKIVILQHPDEANLAKNTARLLQLQLNNIQLYVGQKPEDFQQARELTGYKRCALLYPGENAVTVQQMQQLPALDILFVIDGTWKKAHKILALNSWLLALQAVTFDAIPENQYRIRKAEQAHSLSTLESVSLFINQYEGVDHQPLLALLKGMITEQTKLMPAHVKARYNL</sequence>